<dbReference type="Proteomes" id="UP000005463">
    <property type="component" value="Unassembled WGS sequence"/>
</dbReference>
<comment type="caution">
    <text evidence="1">The sequence shown here is derived from an EMBL/GenBank/DDBJ whole genome shotgun (WGS) entry which is preliminary data.</text>
</comment>
<dbReference type="EMBL" id="ABLC01000274">
    <property type="protein sequence ID" value="EDT00520.1"/>
    <property type="molecule type" value="Genomic_DNA"/>
</dbReference>
<accession>B1FPK0</accession>
<dbReference type="AlphaFoldDB" id="B1FPK0"/>
<name>B1FPK0_9BURK</name>
<proteinExistence type="predicted"/>
<evidence type="ECO:0000313" key="1">
    <source>
        <dbReference type="EMBL" id="EDT00520.1"/>
    </source>
</evidence>
<evidence type="ECO:0000313" key="2">
    <source>
        <dbReference type="Proteomes" id="UP000005463"/>
    </source>
</evidence>
<reference evidence="1 2" key="1">
    <citation type="submission" date="2008-03" db="EMBL/GenBank/DDBJ databases">
        <title>Sequencing of the draft genome and assembly of Burkholderia ambifaria IOP40-10.</title>
        <authorList>
            <consortium name="US DOE Joint Genome Institute (JGI-PGF)"/>
            <person name="Copeland A."/>
            <person name="Lucas S."/>
            <person name="Lapidus A."/>
            <person name="Glavina del Rio T."/>
            <person name="Dalin E."/>
            <person name="Tice H."/>
            <person name="Bruce D."/>
            <person name="Goodwin L."/>
            <person name="Pitluck S."/>
            <person name="Larimer F."/>
            <person name="Land M.L."/>
            <person name="Hauser L."/>
            <person name="Tiedje J."/>
            <person name="Richardson P."/>
        </authorList>
    </citation>
    <scope>NUCLEOTIDE SEQUENCE [LARGE SCALE GENOMIC DNA]</scope>
    <source>
        <strain evidence="1 2">IOP40-10</strain>
    </source>
</reference>
<sequence length="89" mass="9102">MSASRMPTDAPSAASASARLTAVVLLPTPPLPDATATMFFTLGSSFTPRCTVCATISCDTATRASRTPGTAFSAAAMRARTSSCWLRAG</sequence>
<protein>
    <submittedName>
        <fullName evidence="1">Uncharacterized protein</fullName>
    </submittedName>
</protein>
<gene>
    <name evidence="1" type="ORF">BamIOP4010DRAFT_5961</name>
</gene>
<organism evidence="1 2">
    <name type="scientific">Burkholderia ambifaria IOP40-10</name>
    <dbReference type="NCBI Taxonomy" id="396596"/>
    <lineage>
        <taxon>Bacteria</taxon>
        <taxon>Pseudomonadati</taxon>
        <taxon>Pseudomonadota</taxon>
        <taxon>Betaproteobacteria</taxon>
        <taxon>Burkholderiales</taxon>
        <taxon>Burkholderiaceae</taxon>
        <taxon>Burkholderia</taxon>
        <taxon>Burkholderia cepacia complex</taxon>
    </lineage>
</organism>